<dbReference type="GO" id="GO:0006508">
    <property type="term" value="P:proteolysis"/>
    <property type="evidence" value="ECO:0007669"/>
    <property type="project" value="UniProtKB-KW"/>
</dbReference>
<dbReference type="Gene3D" id="3.40.710.10">
    <property type="entry name" value="DD-peptidase/beta-lactamase superfamily"/>
    <property type="match status" value="1"/>
</dbReference>
<dbReference type="InterPro" id="IPR036138">
    <property type="entry name" value="PBP_dimer_sf"/>
</dbReference>
<dbReference type="PANTHER" id="PTHR30627">
    <property type="entry name" value="PEPTIDOGLYCAN D,D-TRANSPEPTIDASE"/>
    <property type="match status" value="1"/>
</dbReference>
<evidence type="ECO:0000256" key="12">
    <source>
        <dbReference type="ARBA" id="ARBA00023316"/>
    </source>
</evidence>
<keyword evidence="3" id="KW-1003">Cell membrane</keyword>
<dbReference type="Proteomes" id="UP000176678">
    <property type="component" value="Unassembled WGS sequence"/>
</dbReference>
<evidence type="ECO:0000256" key="9">
    <source>
        <dbReference type="ARBA" id="ARBA00022984"/>
    </source>
</evidence>
<keyword evidence="6 13" id="KW-0812">Transmembrane</keyword>
<feature type="domain" description="Penicillin-binding protein transpeptidase" evidence="14">
    <location>
        <begin position="316"/>
        <end position="645"/>
    </location>
</feature>
<name>A0A1F7VEG9_9BACT</name>
<dbReference type="AlphaFoldDB" id="A0A1F7VEG9"/>
<proteinExistence type="predicted"/>
<keyword evidence="11 13" id="KW-0472">Membrane</keyword>
<keyword evidence="5" id="KW-0645">Protease</keyword>
<evidence type="ECO:0000313" key="16">
    <source>
        <dbReference type="EMBL" id="OGL88397.1"/>
    </source>
</evidence>
<keyword evidence="10 13" id="KW-1133">Transmembrane helix</keyword>
<gene>
    <name evidence="16" type="ORF">A3H75_01810</name>
</gene>
<feature type="domain" description="Penicillin-binding protein dimerisation" evidence="15">
    <location>
        <begin position="94"/>
        <end position="273"/>
    </location>
</feature>
<dbReference type="GO" id="GO:0008658">
    <property type="term" value="F:penicillin binding"/>
    <property type="evidence" value="ECO:0007669"/>
    <property type="project" value="InterPro"/>
</dbReference>
<dbReference type="GO" id="GO:0008360">
    <property type="term" value="P:regulation of cell shape"/>
    <property type="evidence" value="ECO:0007669"/>
    <property type="project" value="UniProtKB-KW"/>
</dbReference>
<reference evidence="16 17" key="1">
    <citation type="journal article" date="2016" name="Nat. Commun.">
        <title>Thousands of microbial genomes shed light on interconnected biogeochemical processes in an aquifer system.</title>
        <authorList>
            <person name="Anantharaman K."/>
            <person name="Brown C.T."/>
            <person name="Hug L.A."/>
            <person name="Sharon I."/>
            <person name="Castelle C.J."/>
            <person name="Probst A.J."/>
            <person name="Thomas B.C."/>
            <person name="Singh A."/>
            <person name="Wilkins M.J."/>
            <person name="Karaoz U."/>
            <person name="Brodie E.L."/>
            <person name="Williams K.H."/>
            <person name="Hubbard S.S."/>
            <person name="Banfield J.F."/>
        </authorList>
    </citation>
    <scope>NUCLEOTIDE SEQUENCE [LARGE SCALE GENOMIC DNA]</scope>
</reference>
<evidence type="ECO:0000256" key="7">
    <source>
        <dbReference type="ARBA" id="ARBA00022801"/>
    </source>
</evidence>
<keyword evidence="7" id="KW-0378">Hydrolase</keyword>
<evidence type="ECO:0000256" key="5">
    <source>
        <dbReference type="ARBA" id="ARBA00022670"/>
    </source>
</evidence>
<accession>A0A1F7VEG9</accession>
<comment type="caution">
    <text evidence="16">The sequence shown here is derived from an EMBL/GenBank/DDBJ whole genome shotgun (WGS) entry which is preliminary data.</text>
</comment>
<evidence type="ECO:0000256" key="8">
    <source>
        <dbReference type="ARBA" id="ARBA00022960"/>
    </source>
</evidence>
<evidence type="ECO:0000256" key="3">
    <source>
        <dbReference type="ARBA" id="ARBA00022475"/>
    </source>
</evidence>
<dbReference type="SUPFAM" id="SSF56601">
    <property type="entry name" value="beta-lactamase/transpeptidase-like"/>
    <property type="match status" value="1"/>
</dbReference>
<dbReference type="InterPro" id="IPR012338">
    <property type="entry name" value="Beta-lactam/transpept-like"/>
</dbReference>
<evidence type="ECO:0000259" key="14">
    <source>
        <dbReference type="Pfam" id="PF00905"/>
    </source>
</evidence>
<dbReference type="GO" id="GO:0071555">
    <property type="term" value="P:cell wall organization"/>
    <property type="evidence" value="ECO:0007669"/>
    <property type="project" value="UniProtKB-KW"/>
</dbReference>
<dbReference type="Gene3D" id="3.90.1310.10">
    <property type="entry name" value="Penicillin-binding protein 2a (Domain 2)"/>
    <property type="match status" value="1"/>
</dbReference>
<comment type="subcellular location">
    <subcellularLocation>
        <location evidence="2">Cell membrane</location>
    </subcellularLocation>
    <subcellularLocation>
        <location evidence="1">Membrane</location>
        <topology evidence="1">Single-pass membrane protein</topology>
    </subcellularLocation>
</comment>
<dbReference type="InterPro" id="IPR001460">
    <property type="entry name" value="PCN-bd_Tpept"/>
</dbReference>
<protein>
    <submittedName>
        <fullName evidence="16">Penicillin-binding protein 2</fullName>
    </submittedName>
</protein>
<evidence type="ECO:0000256" key="4">
    <source>
        <dbReference type="ARBA" id="ARBA00022519"/>
    </source>
</evidence>
<evidence type="ECO:0000256" key="2">
    <source>
        <dbReference type="ARBA" id="ARBA00004236"/>
    </source>
</evidence>
<evidence type="ECO:0000256" key="11">
    <source>
        <dbReference type="ARBA" id="ARBA00023136"/>
    </source>
</evidence>
<dbReference type="InterPro" id="IPR017790">
    <property type="entry name" value="Penicillin-binding_protein_2"/>
</dbReference>
<keyword evidence="8" id="KW-0133">Cell shape</keyword>
<evidence type="ECO:0000256" key="6">
    <source>
        <dbReference type="ARBA" id="ARBA00022692"/>
    </source>
</evidence>
<dbReference type="Pfam" id="PF03717">
    <property type="entry name" value="PBP_dimer"/>
    <property type="match status" value="1"/>
</dbReference>
<dbReference type="GO" id="GO:0009002">
    <property type="term" value="F:serine-type D-Ala-D-Ala carboxypeptidase activity"/>
    <property type="evidence" value="ECO:0007669"/>
    <property type="project" value="InterPro"/>
</dbReference>
<dbReference type="InterPro" id="IPR005311">
    <property type="entry name" value="PBP_dimer"/>
</dbReference>
<dbReference type="NCBIfam" id="TIGR03423">
    <property type="entry name" value="pbp2_mrdA"/>
    <property type="match status" value="1"/>
</dbReference>
<keyword evidence="12" id="KW-0961">Cell wall biogenesis/degradation</keyword>
<evidence type="ECO:0000259" key="15">
    <source>
        <dbReference type="Pfam" id="PF03717"/>
    </source>
</evidence>
<dbReference type="InterPro" id="IPR050515">
    <property type="entry name" value="Beta-lactam/transpept"/>
</dbReference>
<feature type="transmembrane region" description="Helical" evidence="13">
    <location>
        <begin position="53"/>
        <end position="71"/>
    </location>
</feature>
<dbReference type="Pfam" id="PF00905">
    <property type="entry name" value="Transpeptidase"/>
    <property type="match status" value="1"/>
</dbReference>
<dbReference type="PANTHER" id="PTHR30627:SF2">
    <property type="entry name" value="PEPTIDOGLYCAN D,D-TRANSPEPTIDASE MRDA"/>
    <property type="match status" value="1"/>
</dbReference>
<dbReference type="EMBL" id="MGES01000049">
    <property type="protein sequence ID" value="OGL88397.1"/>
    <property type="molecule type" value="Genomic_DNA"/>
</dbReference>
<keyword evidence="9" id="KW-0573">Peptidoglycan synthesis</keyword>
<dbReference type="STRING" id="1802410.A3H75_01810"/>
<dbReference type="GO" id="GO:0071972">
    <property type="term" value="F:peptidoglycan L,D-transpeptidase activity"/>
    <property type="evidence" value="ECO:0007669"/>
    <property type="project" value="TreeGrafter"/>
</dbReference>
<keyword evidence="4" id="KW-0997">Cell inner membrane</keyword>
<organism evidence="16 17">
    <name type="scientific">Candidatus Uhrbacteria bacterium RIFCSPLOWO2_02_FULL_51_9</name>
    <dbReference type="NCBI Taxonomy" id="1802410"/>
    <lineage>
        <taxon>Bacteria</taxon>
        <taxon>Candidatus Uhriibacteriota</taxon>
    </lineage>
</organism>
<dbReference type="SUPFAM" id="SSF56519">
    <property type="entry name" value="Penicillin binding protein dimerisation domain"/>
    <property type="match status" value="1"/>
</dbReference>
<sequence length="648" mass="71238">MRRKAHAHDLHGVLRYRWIEESFSIAQPIRNQRPIPESALFMGNAVAKGTIQLMRSALLVLVLIMVGRIAYLQGAKGNYFFETAENNRIRIHVIPAKRGSIFDRQNQPLVTNTTSFSLAIVPQDLPRNPEERTRVLHETATLTNLREADLAAILEEYKQYAYEAITVREGIPYETALLVQVASTNLPGIRIESSSDRRYANLHGAVTTSTPQSLSHIIGYVGKLTKKELENKYSLGYTPSDRIGKIGIEAQYEDFLRGNYGKKRVEVDVSGREQLVLAEVAPTPGRHVVLGIDSEWQKRLEDALKRALRTANAKRGSAIALDPQTGTIRAFVSLPAYDNNDFIGGISVEKYQELIQDPNQPLFNRGLSGTYPSGSTIKPILAASALEENIITKATTILSTGGLEIGQWFFPDWKAGGHGVTGVVKALAESVNTFFYLIGGGYRDAKGLGVEKITAYFHLFGLGDQLGIDIPGEASGFIPSPAWKEQEKHEQWYIGDTYNISIGQGDLLVTPLQIAVATAAIANGGTLYRPHFVERIIDPVSGEVQPVEPQVIRELPVKKEHLALVREGMRACVQTGSCRALTALPMPVAGKTGTAQWSREKPTHAWFTGFAPFDNPQMALTIVIEEGGEGSKTAIPVAAEFFRATIKE</sequence>
<evidence type="ECO:0000256" key="10">
    <source>
        <dbReference type="ARBA" id="ARBA00022989"/>
    </source>
</evidence>
<evidence type="ECO:0000313" key="17">
    <source>
        <dbReference type="Proteomes" id="UP000176678"/>
    </source>
</evidence>
<evidence type="ECO:0000256" key="1">
    <source>
        <dbReference type="ARBA" id="ARBA00004167"/>
    </source>
</evidence>
<dbReference type="GO" id="GO:0005886">
    <property type="term" value="C:plasma membrane"/>
    <property type="evidence" value="ECO:0007669"/>
    <property type="project" value="UniProtKB-SubCell"/>
</dbReference>
<dbReference type="GO" id="GO:0009252">
    <property type="term" value="P:peptidoglycan biosynthetic process"/>
    <property type="evidence" value="ECO:0007669"/>
    <property type="project" value="UniProtKB-KW"/>
</dbReference>
<evidence type="ECO:0000256" key="13">
    <source>
        <dbReference type="SAM" id="Phobius"/>
    </source>
</evidence>